<reference evidence="2 3" key="1">
    <citation type="submission" date="2020-08" db="EMBL/GenBank/DDBJ databases">
        <title>Bridging the membrane lipid divide: bacteria of the FCB group superphylum have the potential to synthesize archaeal ether lipids.</title>
        <authorList>
            <person name="Villanueva L."/>
            <person name="Von Meijenfeldt F.A.B."/>
            <person name="Westbye A.B."/>
            <person name="Yadav S."/>
            <person name="Hopmans E.C."/>
            <person name="Dutilh B.E."/>
            <person name="Sinninghe Damste J.S."/>
        </authorList>
    </citation>
    <scope>NUCLEOTIDE SEQUENCE [LARGE SCALE GENOMIC DNA]</scope>
    <source>
        <strain evidence="2">NIOZ-UU36</strain>
    </source>
</reference>
<accession>A0A8J6NI96</accession>
<proteinExistence type="predicted"/>
<organism evidence="2 3">
    <name type="scientific">Candidatus Desulfolinea nitratireducens</name>
    <dbReference type="NCBI Taxonomy" id="2841698"/>
    <lineage>
        <taxon>Bacteria</taxon>
        <taxon>Bacillati</taxon>
        <taxon>Chloroflexota</taxon>
        <taxon>Anaerolineae</taxon>
        <taxon>Anaerolineales</taxon>
        <taxon>Anaerolineales incertae sedis</taxon>
        <taxon>Candidatus Desulfolinea</taxon>
    </lineage>
</organism>
<dbReference type="InterPro" id="IPR041916">
    <property type="entry name" value="Anti_sigma_zinc_sf"/>
</dbReference>
<dbReference type="Gene3D" id="1.10.10.1320">
    <property type="entry name" value="Anti-sigma factor, zinc-finger domain"/>
    <property type="match status" value="1"/>
</dbReference>
<dbReference type="Proteomes" id="UP000614469">
    <property type="component" value="Unassembled WGS sequence"/>
</dbReference>
<sequence length="85" mass="9808">MKKSHNCGSLLESLSDYVDGELGDALCEEIERHMADCDNCRIVVDTFKKTISLYQETSEKTTIPIGVRERLFHRLDLDDFIQKEN</sequence>
<name>A0A8J6NI96_9CHLR</name>
<comment type="caution">
    <text evidence="2">The sequence shown here is derived from an EMBL/GenBank/DDBJ whole genome shotgun (WGS) entry which is preliminary data.</text>
</comment>
<feature type="domain" description="Putative zinc-finger" evidence="1">
    <location>
        <begin position="9"/>
        <end position="41"/>
    </location>
</feature>
<dbReference type="AlphaFoldDB" id="A0A8J6NI96"/>
<dbReference type="EMBL" id="JACNJN010000061">
    <property type="protein sequence ID" value="MBC8334368.1"/>
    <property type="molecule type" value="Genomic_DNA"/>
</dbReference>
<evidence type="ECO:0000259" key="1">
    <source>
        <dbReference type="Pfam" id="PF13490"/>
    </source>
</evidence>
<gene>
    <name evidence="2" type="ORF">H8E29_03805</name>
</gene>
<dbReference type="InterPro" id="IPR027383">
    <property type="entry name" value="Znf_put"/>
</dbReference>
<evidence type="ECO:0000313" key="3">
    <source>
        <dbReference type="Proteomes" id="UP000614469"/>
    </source>
</evidence>
<protein>
    <submittedName>
        <fullName evidence="2">Zf-HC2 domain-containing protein</fullName>
    </submittedName>
</protein>
<evidence type="ECO:0000313" key="2">
    <source>
        <dbReference type="EMBL" id="MBC8334368.1"/>
    </source>
</evidence>
<dbReference type="Pfam" id="PF13490">
    <property type="entry name" value="zf-HC2"/>
    <property type="match status" value="1"/>
</dbReference>